<dbReference type="AlphaFoldDB" id="A0A150PVV6"/>
<dbReference type="GO" id="GO:0016706">
    <property type="term" value="F:2-oxoglutarate-dependent dioxygenase activity"/>
    <property type="evidence" value="ECO:0007669"/>
    <property type="project" value="UniProtKB-ARBA"/>
</dbReference>
<dbReference type="SUPFAM" id="SSF51197">
    <property type="entry name" value="Clavaminate synthase-like"/>
    <property type="match status" value="1"/>
</dbReference>
<dbReference type="PANTHER" id="PTHR40470:SF1">
    <property type="entry name" value="PHYTANOYL-COA DIOXYGENASE FAMILY PROTEIN (AFU_ORTHOLOGUE AFUA_2G15850)"/>
    <property type="match status" value="1"/>
</dbReference>
<gene>
    <name evidence="1" type="ORF">BE04_04340</name>
</gene>
<dbReference type="EMBL" id="JELX01001141">
    <property type="protein sequence ID" value="KYF59911.1"/>
    <property type="molecule type" value="Genomic_DNA"/>
</dbReference>
<name>A0A150PVV6_SORCE</name>
<reference evidence="1 2" key="1">
    <citation type="submission" date="2014-02" db="EMBL/GenBank/DDBJ databases">
        <title>The small core and large imbalanced accessory genome model reveals a collaborative survival strategy of Sorangium cellulosum strains in nature.</title>
        <authorList>
            <person name="Han K."/>
            <person name="Peng R."/>
            <person name="Blom J."/>
            <person name="Li Y.-Z."/>
        </authorList>
    </citation>
    <scope>NUCLEOTIDE SEQUENCE [LARGE SCALE GENOMIC DNA]</scope>
    <source>
        <strain evidence="1 2">So0157-18</strain>
    </source>
</reference>
<dbReference type="InterPro" id="IPR008775">
    <property type="entry name" value="Phytyl_CoA_dOase-like"/>
</dbReference>
<dbReference type="Gene3D" id="2.60.120.620">
    <property type="entry name" value="q2cbj1_9rhob like domain"/>
    <property type="match status" value="1"/>
</dbReference>
<comment type="caution">
    <text evidence="1">The sequence shown here is derived from an EMBL/GenBank/DDBJ whole genome shotgun (WGS) entry which is preliminary data.</text>
</comment>
<organism evidence="1 2">
    <name type="scientific">Sorangium cellulosum</name>
    <name type="common">Polyangium cellulosum</name>
    <dbReference type="NCBI Taxonomy" id="56"/>
    <lineage>
        <taxon>Bacteria</taxon>
        <taxon>Pseudomonadati</taxon>
        <taxon>Myxococcota</taxon>
        <taxon>Polyangia</taxon>
        <taxon>Polyangiales</taxon>
        <taxon>Polyangiaceae</taxon>
        <taxon>Sorangium</taxon>
    </lineage>
</organism>
<proteinExistence type="predicted"/>
<evidence type="ECO:0000313" key="1">
    <source>
        <dbReference type="EMBL" id="KYF59911.1"/>
    </source>
</evidence>
<dbReference type="Pfam" id="PF05721">
    <property type="entry name" value="PhyH"/>
    <property type="match status" value="1"/>
</dbReference>
<protein>
    <recommendedName>
        <fullName evidence="3">Phytanoyl-CoA dioxygenase</fullName>
    </recommendedName>
</protein>
<dbReference type="Proteomes" id="UP000075604">
    <property type="component" value="Unassembled WGS sequence"/>
</dbReference>
<dbReference type="PANTHER" id="PTHR40470">
    <property type="entry name" value="PHYTANOYL-COA DIOXYGENASE FAMILY PROTEIN (AFU_ORTHOLOGUE AFUA_2G15850)"/>
    <property type="match status" value="1"/>
</dbReference>
<evidence type="ECO:0008006" key="3">
    <source>
        <dbReference type="Google" id="ProtNLM"/>
    </source>
</evidence>
<evidence type="ECO:0000313" key="2">
    <source>
        <dbReference type="Proteomes" id="UP000075604"/>
    </source>
</evidence>
<sequence length="242" mass="27309">MMNTSTRDRLDAFRARGFFVVPAFLDAEGRAELRRACDAALLRTRALSQETGHSTPRISLFTDGMVCFQDDPRALELIAALVGSPRVCELLSGLARPEEGDTPRLKDAHYYHEQTGRDWDGDWHRDSQLGQPDPEIERAVVATTTAVHFRVALEDDDRLEIVPGSHARWDTLEELRIRRGADRATPDMPNAVRVALRAGDACVFHAWSIHRATYLREPPRRTLDALYAFGRPTLRRWAPPGT</sequence>
<accession>A0A150PVV6</accession>